<gene>
    <name evidence="1" type="ORF">ACFOSV_00005</name>
</gene>
<proteinExistence type="predicted"/>
<sequence>MKRLATQIILSAVLIFGSVGITQAQKGLLRYADEQVSLYNYKTAIAVYEEAYARKPKMSTADSIAKTYDEIRDYTNSYKWWETAIGYEEAGLFEYEGYLKSAQRTGNLREARDMLESKGLLDSVQVKQFIDKKSRLNVKPQNVEALNSSESDFGLAMDGQGNKYFVSDRGGSFVDERPGIRIDGRNKIFSEEKQDYTGREYFSVYKEDEEGNISEVISNVPNTYNFADPSYAKEAGVLFYSVTRGIEKVKKDREINVFPEIYYSTVTEEGTLEGFMPFPFNDSIGYSVMNPFVDEEAKRLYFASDVDTVILNPGKKKERKVLTTKGDFDLYYSAYDENMTFSAPVKLGPAVNTEGDETHAFRKGDKFYFSSKDGSHPTVGGMDIYEASYSNGEISNVQNMGIPVNSIADDFAYREMENGEVYLSSNRAGGMGLDDIYLIEEQYKQFLARVIDCEGAVVTDSYLATLQDKTQGLQVATERKGTGELTAQLEPESDFGITISKPGYFTVTDETISTKGFEGDTIQREYTLTPIPYQLPVYVDIVYYDLDKYVI</sequence>
<keyword evidence="2" id="KW-1185">Reference proteome</keyword>
<name>A0ABV8APG5_9BACT</name>
<protein>
    <submittedName>
        <fullName evidence="1">OmpA family protein</fullName>
    </submittedName>
</protein>
<evidence type="ECO:0000313" key="2">
    <source>
        <dbReference type="Proteomes" id="UP001595805"/>
    </source>
</evidence>
<reference evidence="2" key="1">
    <citation type="journal article" date="2019" name="Int. J. Syst. Evol. Microbiol.">
        <title>The Global Catalogue of Microorganisms (GCM) 10K type strain sequencing project: providing services to taxonomists for standard genome sequencing and annotation.</title>
        <authorList>
            <consortium name="The Broad Institute Genomics Platform"/>
            <consortium name="The Broad Institute Genome Sequencing Center for Infectious Disease"/>
            <person name="Wu L."/>
            <person name="Ma J."/>
        </authorList>
    </citation>
    <scope>NUCLEOTIDE SEQUENCE [LARGE SCALE GENOMIC DNA]</scope>
    <source>
        <strain evidence="2">CCUG 60523</strain>
    </source>
</reference>
<feature type="non-terminal residue" evidence="1">
    <location>
        <position position="551"/>
    </location>
</feature>
<evidence type="ECO:0000313" key="1">
    <source>
        <dbReference type="EMBL" id="MFC3878534.1"/>
    </source>
</evidence>
<dbReference type="EMBL" id="JBHRZS010000001">
    <property type="protein sequence ID" value="MFC3878534.1"/>
    <property type="molecule type" value="Genomic_DNA"/>
</dbReference>
<dbReference type="Proteomes" id="UP001595805">
    <property type="component" value="Unassembled WGS sequence"/>
</dbReference>
<dbReference type="RefSeq" id="WP_377902139.1">
    <property type="nucleotide sequence ID" value="NZ_JBHRZS010000001.1"/>
</dbReference>
<organism evidence="1 2">
    <name type="scientific">Algoriphagus namhaensis</name>
    <dbReference type="NCBI Taxonomy" id="915353"/>
    <lineage>
        <taxon>Bacteria</taxon>
        <taxon>Pseudomonadati</taxon>
        <taxon>Bacteroidota</taxon>
        <taxon>Cytophagia</taxon>
        <taxon>Cytophagales</taxon>
        <taxon>Cyclobacteriaceae</taxon>
        <taxon>Algoriphagus</taxon>
    </lineage>
</organism>
<accession>A0ABV8APG5</accession>
<comment type="caution">
    <text evidence="1">The sequence shown here is derived from an EMBL/GenBank/DDBJ whole genome shotgun (WGS) entry which is preliminary data.</text>
</comment>